<dbReference type="PANTHER" id="PTHR34387:SF1">
    <property type="entry name" value="PERIPLASMIC IMMUNOGENIC PROTEIN"/>
    <property type="match status" value="1"/>
</dbReference>
<dbReference type="KEGG" id="cyp:PCC8801_4429"/>
<dbReference type="Pfam" id="PF04402">
    <property type="entry name" value="SIMPL"/>
    <property type="match status" value="1"/>
</dbReference>
<reference evidence="2" key="1">
    <citation type="journal article" date="2011" name="MBio">
        <title>Novel metabolic attributes of the genus Cyanothece, comprising a group of unicellular nitrogen-fixing Cyanobacteria.</title>
        <authorList>
            <person name="Bandyopadhyay A."/>
            <person name="Elvitigala T."/>
            <person name="Welsh E."/>
            <person name="Stockel J."/>
            <person name="Liberton M."/>
            <person name="Min H."/>
            <person name="Sherman L.A."/>
            <person name="Pakrasi H.B."/>
        </authorList>
    </citation>
    <scope>NUCLEOTIDE SEQUENCE [LARGE SCALE GENOMIC DNA]</scope>
    <source>
        <strain evidence="2">PCC 8801</strain>
    </source>
</reference>
<name>B7JWL0_RIPO1</name>
<evidence type="ECO:0000313" key="1">
    <source>
        <dbReference type="EMBL" id="ACK68351.1"/>
    </source>
</evidence>
<dbReference type="Proteomes" id="UP000008204">
    <property type="component" value="Chromosome"/>
</dbReference>
<dbReference type="EMBL" id="CP001287">
    <property type="protein sequence ID" value="ACK68351.1"/>
    <property type="molecule type" value="Genomic_DNA"/>
</dbReference>
<keyword evidence="2" id="KW-1185">Reference proteome</keyword>
<sequence length="242" mass="26054">MVKNQFNSMAQKFWLGLGISSYLSLMAIAPAIAQEKMIKTLTVTGQGIERIPTTLTQVQLGVEIQGKTAAEVQQEVANRTAAVVNFLRSRNVERLETTGLQLQPNYQYNNNQRTLLGYIGINTVSFRLPTEQVGALLDEAVKKGATRIDGVSFTATETAISAAQKEALRQATQDAQQQAEAVFNALNLKAQDIISIQVNGANTPPPQPLQASFKAASMADVSTPVIGGEQTVTASVTLQISY</sequence>
<dbReference type="InterPro" id="IPR052022">
    <property type="entry name" value="26kDa_periplasmic_antigen"/>
</dbReference>
<gene>
    <name evidence="1" type="ordered locus">PCC8801_4429</name>
</gene>
<dbReference type="OrthoDB" id="460796at2"/>
<protein>
    <recommendedName>
        <fullName evidence="3">Outer membrane protein</fullName>
    </recommendedName>
</protein>
<accession>B7JWL0</accession>
<proteinExistence type="predicted"/>
<dbReference type="GO" id="GO:0006974">
    <property type="term" value="P:DNA damage response"/>
    <property type="evidence" value="ECO:0007669"/>
    <property type="project" value="TreeGrafter"/>
</dbReference>
<dbReference type="HOGENOM" id="CLU_080344_0_0_3"/>
<dbReference type="RefSeq" id="WP_015785405.1">
    <property type="nucleotide sequence ID" value="NC_011726.1"/>
</dbReference>
<dbReference type="Gene3D" id="3.30.70.2970">
    <property type="entry name" value="Protein of unknown function (DUF541), domain 2"/>
    <property type="match status" value="1"/>
</dbReference>
<organism evidence="1 2">
    <name type="scientific">Rippkaea orientalis (strain PCC 8801 / RF-1)</name>
    <name type="common">Cyanothece sp. (strain PCC 8801)</name>
    <dbReference type="NCBI Taxonomy" id="41431"/>
    <lineage>
        <taxon>Bacteria</taxon>
        <taxon>Bacillati</taxon>
        <taxon>Cyanobacteriota</taxon>
        <taxon>Cyanophyceae</taxon>
        <taxon>Oscillatoriophycideae</taxon>
        <taxon>Chroococcales</taxon>
        <taxon>Aphanothecaceae</taxon>
        <taxon>Rippkaea</taxon>
        <taxon>Rippkaea orientalis</taxon>
    </lineage>
</organism>
<dbReference type="InterPro" id="IPR007497">
    <property type="entry name" value="SIMPL/DUF541"/>
</dbReference>
<dbReference type="AlphaFoldDB" id="B7JWL0"/>
<dbReference type="STRING" id="41431.PCC8801_4429"/>
<dbReference type="PANTHER" id="PTHR34387">
    <property type="entry name" value="SLR1258 PROTEIN"/>
    <property type="match status" value="1"/>
</dbReference>
<dbReference type="Gene3D" id="3.30.110.170">
    <property type="entry name" value="Protein of unknown function (DUF541), domain 1"/>
    <property type="match status" value="1"/>
</dbReference>
<evidence type="ECO:0000313" key="2">
    <source>
        <dbReference type="Proteomes" id="UP000008204"/>
    </source>
</evidence>
<evidence type="ECO:0008006" key="3">
    <source>
        <dbReference type="Google" id="ProtNLM"/>
    </source>
</evidence>
<dbReference type="eggNOG" id="COG2968">
    <property type="taxonomic scope" value="Bacteria"/>
</dbReference>